<gene>
    <name evidence="1" type="ORF">D806_048580</name>
</gene>
<dbReference type="AlphaFoldDB" id="A0A2U9PVH5"/>
<proteinExistence type="predicted"/>
<reference evidence="2" key="2">
    <citation type="submission" date="2018-03" db="EMBL/GenBank/DDBJ databases">
        <authorList>
            <person name="Derbyshire K."/>
            <person name="Gray T.A."/>
            <person name="Champion M."/>
        </authorList>
    </citation>
    <scope>NUCLEOTIDE SEQUENCE [LARGE SCALE GENOMIC DNA]</scope>
    <source>
        <strain evidence="2">MKD8</strain>
    </source>
</reference>
<dbReference type="EMBL" id="CP027541">
    <property type="protein sequence ID" value="AWT55809.1"/>
    <property type="molecule type" value="Genomic_DNA"/>
</dbReference>
<sequence>MAITFTDEQAAALIEALGLPADTTDADLIVATVADLAAQVAGMNPEKPSTVAAAARKAGLEVVDTKTLAALRTDAANGRQMAAAAKAQKIEAAVDDAVSKGKIAPSRRQHWVTLCTHDEGMIEVLAAVPNETAVPMTEVGHSTEVDNDADKRPAWFY</sequence>
<reference evidence="1 2" key="1">
    <citation type="journal article" date="2013" name="Genome Announc.">
        <title>Draft genome sequence of MKD8, a conjugal recipient Mycobacterium smegmatis strain.</title>
        <authorList>
            <person name="Gray T.A."/>
            <person name="Palumbo M.J."/>
            <person name="Derbyshire K.M."/>
        </authorList>
    </citation>
    <scope>NUCLEOTIDE SEQUENCE [LARGE SCALE GENOMIC DNA]</scope>
    <source>
        <strain evidence="1 2">MKD8</strain>
    </source>
</reference>
<evidence type="ECO:0000313" key="1">
    <source>
        <dbReference type="EMBL" id="AWT55809.1"/>
    </source>
</evidence>
<organism evidence="1 2">
    <name type="scientific">Mycolicibacterium smegmatis (strain MKD8)</name>
    <name type="common">Mycobacterium smegmatis</name>
    <dbReference type="NCBI Taxonomy" id="1214915"/>
    <lineage>
        <taxon>Bacteria</taxon>
        <taxon>Bacillati</taxon>
        <taxon>Actinomycetota</taxon>
        <taxon>Actinomycetes</taxon>
        <taxon>Mycobacteriales</taxon>
        <taxon>Mycobacteriaceae</taxon>
        <taxon>Mycolicibacterium</taxon>
    </lineage>
</organism>
<accession>A0A2U9PVH5</accession>
<name>A0A2U9PVH5_MYCSE</name>
<protein>
    <submittedName>
        <fullName evidence="1">Mu-like prophage I protein</fullName>
    </submittedName>
</protein>
<dbReference type="Proteomes" id="UP000011200">
    <property type="component" value="Chromosome"/>
</dbReference>
<dbReference type="RefSeq" id="WP_003896357.1">
    <property type="nucleotide sequence ID" value="NZ_CP027541.1"/>
</dbReference>
<evidence type="ECO:0000313" key="2">
    <source>
        <dbReference type="Proteomes" id="UP000011200"/>
    </source>
</evidence>